<sequence>MHERDLQRERDHKNLLEKLRTTPMAAIAPTGPLSNPLPQMPRPQLPPFPTQAPLPSAQIQAPPIQTSDRNLDVLSTLPVAQYDSVSMATGSGANWFSSAGGDDAAREIYSSTNLGGGIYDNFGGKGSSLSSGADWRELAHWYREQNWGLDSDWSSRGGHLGGHGYGHSYGKNDHNKHGGCSNKNHKINDIKNGLLKAGATALYVKKIGIAFLVALLAPSIVITVLGPFLIALSLAPLNFQLYGFSPAALSTQQQARQQKFIVPGQQLRSQQIQQSQPLDKYLAIKTPSDGSKAVKVRKRRNISNLPKFTLRSTGHSWPDK</sequence>
<name>A0A7M7M928_VARDE</name>
<protein>
    <submittedName>
        <fullName evidence="3">Uncharacterized protein</fullName>
    </submittedName>
</protein>
<dbReference type="KEGG" id="vde:111249350"/>
<dbReference type="InParanoid" id="A0A7M7M928"/>
<dbReference type="RefSeq" id="XP_022658847.1">
    <property type="nucleotide sequence ID" value="XM_022803112.1"/>
</dbReference>
<keyword evidence="4" id="KW-1185">Reference proteome</keyword>
<keyword evidence="2" id="KW-0472">Membrane</keyword>
<keyword evidence="2" id="KW-1133">Transmembrane helix</keyword>
<evidence type="ECO:0000313" key="3">
    <source>
        <dbReference type="EnsemblMetazoa" id="XP_022658847"/>
    </source>
</evidence>
<evidence type="ECO:0000256" key="1">
    <source>
        <dbReference type="SAM" id="MobiDB-lite"/>
    </source>
</evidence>
<dbReference type="GeneID" id="111249350"/>
<dbReference type="Proteomes" id="UP000594260">
    <property type="component" value="Unplaced"/>
</dbReference>
<feature type="compositionally biased region" description="Pro residues" evidence="1">
    <location>
        <begin position="38"/>
        <end position="52"/>
    </location>
</feature>
<feature type="transmembrane region" description="Helical" evidence="2">
    <location>
        <begin position="209"/>
        <end position="235"/>
    </location>
</feature>
<keyword evidence="2" id="KW-0812">Transmembrane</keyword>
<proteinExistence type="predicted"/>
<reference evidence="3" key="1">
    <citation type="submission" date="2021-01" db="UniProtKB">
        <authorList>
            <consortium name="EnsemblMetazoa"/>
        </authorList>
    </citation>
    <scope>IDENTIFICATION</scope>
</reference>
<feature type="region of interest" description="Disordered" evidence="1">
    <location>
        <begin position="20"/>
        <end position="56"/>
    </location>
</feature>
<evidence type="ECO:0000313" key="4">
    <source>
        <dbReference type="Proteomes" id="UP000594260"/>
    </source>
</evidence>
<evidence type="ECO:0000256" key="2">
    <source>
        <dbReference type="SAM" id="Phobius"/>
    </source>
</evidence>
<dbReference type="AlphaFoldDB" id="A0A7M7M928"/>
<dbReference type="EnsemblMetazoa" id="XM_022803112">
    <property type="protein sequence ID" value="XP_022658847"/>
    <property type="gene ID" value="LOC111249350"/>
</dbReference>
<organism evidence="3 4">
    <name type="scientific">Varroa destructor</name>
    <name type="common">Honeybee mite</name>
    <dbReference type="NCBI Taxonomy" id="109461"/>
    <lineage>
        <taxon>Eukaryota</taxon>
        <taxon>Metazoa</taxon>
        <taxon>Ecdysozoa</taxon>
        <taxon>Arthropoda</taxon>
        <taxon>Chelicerata</taxon>
        <taxon>Arachnida</taxon>
        <taxon>Acari</taxon>
        <taxon>Parasitiformes</taxon>
        <taxon>Mesostigmata</taxon>
        <taxon>Gamasina</taxon>
        <taxon>Dermanyssoidea</taxon>
        <taxon>Varroidae</taxon>
        <taxon>Varroa</taxon>
    </lineage>
</organism>
<accession>A0A7M7M928</accession>